<dbReference type="Pfam" id="PF13340">
    <property type="entry name" value="DUF4096"/>
    <property type="match status" value="1"/>
</dbReference>
<protein>
    <submittedName>
        <fullName evidence="3">IS5 family transposase</fullName>
    </submittedName>
</protein>
<feature type="domain" description="Transposase IS4-like" evidence="1">
    <location>
        <begin position="90"/>
        <end position="229"/>
    </location>
</feature>
<evidence type="ECO:0000259" key="1">
    <source>
        <dbReference type="Pfam" id="PF01609"/>
    </source>
</evidence>
<gene>
    <name evidence="3" type="ORF">OKA04_24530</name>
</gene>
<comment type="caution">
    <text evidence="3">The sequence shown here is derived from an EMBL/GenBank/DDBJ whole genome shotgun (WGS) entry which is preliminary data.</text>
</comment>
<feature type="non-terminal residue" evidence="3">
    <location>
        <position position="230"/>
    </location>
</feature>
<dbReference type="PANTHER" id="PTHR46637:SF1">
    <property type="entry name" value="BLL5188 PROTEIN"/>
    <property type="match status" value="1"/>
</dbReference>
<accession>A0ABT3FWG9</accession>
<evidence type="ECO:0000259" key="2">
    <source>
        <dbReference type="Pfam" id="PF13340"/>
    </source>
</evidence>
<keyword evidence="4" id="KW-1185">Reference proteome</keyword>
<name>A0ABT3FWG9_9BACT</name>
<dbReference type="PANTHER" id="PTHR46637">
    <property type="entry name" value="TIS1421-TRANSPOSASE PROTEIN A"/>
    <property type="match status" value="1"/>
</dbReference>
<dbReference type="InterPro" id="IPR002559">
    <property type="entry name" value="Transposase_11"/>
</dbReference>
<dbReference type="Pfam" id="PF01609">
    <property type="entry name" value="DDE_Tnp_1"/>
    <property type="match status" value="1"/>
</dbReference>
<proteinExistence type="predicted"/>
<reference evidence="3 4" key="1">
    <citation type="submission" date="2022-10" db="EMBL/GenBank/DDBJ databases">
        <title>Luteolibacter flavescens strain MCCC 1K03193, whole genome shotgun sequencing project.</title>
        <authorList>
            <person name="Zhao G."/>
            <person name="Shen L."/>
        </authorList>
    </citation>
    <scope>NUCLEOTIDE SEQUENCE [LARGE SCALE GENOMIC DNA]</scope>
    <source>
        <strain evidence="3 4">MCCC 1K03193</strain>
    </source>
</reference>
<dbReference type="NCBIfam" id="NF033580">
    <property type="entry name" value="transpos_IS5_3"/>
    <property type="match status" value="1"/>
</dbReference>
<feature type="domain" description="Insertion element IS402-like" evidence="2">
    <location>
        <begin position="6"/>
        <end position="76"/>
    </location>
</feature>
<sequence>MTEFWLSDEQFSRLKPLLPNKPRGVPRVDDRRVISGIVHVLMSGGRWADAPAAYGPRKTLYNRWVRWAKAGVWRRAFEELAASGGPPAELMLDSTWAKAHRSAAGGKGGPLANAIGRSRGGRTTKLHALVDQRGRLIAFIVTAGQRGDAPVAHDLIAMSPAAKTLAADRAYDSDALRHQLLARGMRPVIPNAPYRKRLHPFDSEAYKRRNLVERAFCRLKDFRRIATRYD</sequence>
<dbReference type="Proteomes" id="UP001207930">
    <property type="component" value="Unassembled WGS sequence"/>
</dbReference>
<organism evidence="3 4">
    <name type="scientific">Luteolibacter flavescens</name>
    <dbReference type="NCBI Taxonomy" id="1859460"/>
    <lineage>
        <taxon>Bacteria</taxon>
        <taxon>Pseudomonadati</taxon>
        <taxon>Verrucomicrobiota</taxon>
        <taxon>Verrucomicrobiia</taxon>
        <taxon>Verrucomicrobiales</taxon>
        <taxon>Verrucomicrobiaceae</taxon>
        <taxon>Luteolibacter</taxon>
    </lineage>
</organism>
<evidence type="ECO:0000313" key="3">
    <source>
        <dbReference type="EMBL" id="MCW1887919.1"/>
    </source>
</evidence>
<dbReference type="EMBL" id="JAPDDS010000068">
    <property type="protein sequence ID" value="MCW1887919.1"/>
    <property type="molecule type" value="Genomic_DNA"/>
</dbReference>
<dbReference type="InterPro" id="IPR025161">
    <property type="entry name" value="IS402-like_dom"/>
</dbReference>
<evidence type="ECO:0000313" key="4">
    <source>
        <dbReference type="Proteomes" id="UP001207930"/>
    </source>
</evidence>
<dbReference type="InterPro" id="IPR052909">
    <property type="entry name" value="Transposase_6_like"/>
</dbReference>
<dbReference type="RefSeq" id="WP_264503872.1">
    <property type="nucleotide sequence ID" value="NZ_JAPDDS010000068.1"/>
</dbReference>